<dbReference type="AlphaFoldDB" id="A0A8H2K6G0"/>
<reference evidence="1 2" key="1">
    <citation type="submission" date="2019-06" db="EMBL/GenBank/DDBJ databases">
        <title>Sequencing the genomes of 1000 actinobacteria strains.</title>
        <authorList>
            <person name="Klenk H.-P."/>
        </authorList>
    </citation>
    <scope>NUCLEOTIDE SEQUENCE [LARGE SCALE GENOMIC DNA]</scope>
    <source>
        <strain evidence="1 2">DSM 21947</strain>
    </source>
</reference>
<dbReference type="InterPro" id="IPR027417">
    <property type="entry name" value="P-loop_NTPase"/>
</dbReference>
<dbReference type="EMBL" id="VFRA01000001">
    <property type="protein sequence ID" value="TQO20955.1"/>
    <property type="molecule type" value="Genomic_DNA"/>
</dbReference>
<accession>A0A8H2K6G0</accession>
<organism evidence="1 2">
    <name type="scientific">Rhodoglobus vestalii</name>
    <dbReference type="NCBI Taxonomy" id="193384"/>
    <lineage>
        <taxon>Bacteria</taxon>
        <taxon>Bacillati</taxon>
        <taxon>Actinomycetota</taxon>
        <taxon>Actinomycetes</taxon>
        <taxon>Micrococcales</taxon>
        <taxon>Microbacteriaceae</taxon>
        <taxon>Rhodoglobus</taxon>
    </lineage>
</organism>
<comment type="caution">
    <text evidence="1">The sequence shown here is derived from an EMBL/GenBank/DDBJ whole genome shotgun (WGS) entry which is preliminary data.</text>
</comment>
<evidence type="ECO:0000313" key="1">
    <source>
        <dbReference type="EMBL" id="TQO20955.1"/>
    </source>
</evidence>
<protein>
    <recommendedName>
        <fullName evidence="3">Uridine kinase</fullName>
    </recommendedName>
</protein>
<dbReference type="Gene3D" id="3.40.50.300">
    <property type="entry name" value="P-loop containing nucleotide triphosphate hydrolases"/>
    <property type="match status" value="1"/>
</dbReference>
<keyword evidence="2" id="KW-1185">Reference proteome</keyword>
<evidence type="ECO:0000313" key="2">
    <source>
        <dbReference type="Proteomes" id="UP000316560"/>
    </source>
</evidence>
<sequence length="185" mass="20601">MAEAGGVQWRGALPLGGPDAAHAPTSTWRCLIDGRSGSGKTELGRAIVTAWPEAQLVKLDDFYPGWDGLDAASFLVPQILGSLRWQEWDWGTNELGLWHELDGQRPIVIEGVGALSRASAPLANHTIWVELDDDTRKRRALARDGATYAPHWDRWALQEIRFMERENPRALADEIRDGRVVASWP</sequence>
<dbReference type="SUPFAM" id="SSF52540">
    <property type="entry name" value="P-loop containing nucleoside triphosphate hydrolases"/>
    <property type="match status" value="1"/>
</dbReference>
<proteinExistence type="predicted"/>
<dbReference type="Proteomes" id="UP000316560">
    <property type="component" value="Unassembled WGS sequence"/>
</dbReference>
<name>A0A8H2K6G0_9MICO</name>
<dbReference type="RefSeq" id="WP_246078217.1">
    <property type="nucleotide sequence ID" value="NZ_VFRA01000001.1"/>
</dbReference>
<evidence type="ECO:0008006" key="3">
    <source>
        <dbReference type="Google" id="ProtNLM"/>
    </source>
</evidence>
<gene>
    <name evidence="1" type="ORF">FB472_2613</name>
</gene>